<feature type="region of interest" description="Disordered" evidence="4">
    <location>
        <begin position="602"/>
        <end position="625"/>
    </location>
</feature>
<dbReference type="SUPFAM" id="SSF52058">
    <property type="entry name" value="L domain-like"/>
    <property type="match status" value="1"/>
</dbReference>
<keyword evidence="5" id="KW-0472">Membrane</keyword>
<feature type="compositionally biased region" description="Basic and acidic residues" evidence="4">
    <location>
        <begin position="722"/>
        <end position="742"/>
    </location>
</feature>
<feature type="region of interest" description="Disordered" evidence="4">
    <location>
        <begin position="719"/>
        <end position="800"/>
    </location>
</feature>
<dbReference type="InterPro" id="IPR028003">
    <property type="entry name" value="KDF1"/>
</dbReference>
<dbReference type="InterPro" id="IPR001611">
    <property type="entry name" value="Leu-rich_rpt"/>
</dbReference>
<evidence type="ECO:0000313" key="9">
    <source>
        <dbReference type="Proteomes" id="UP001187343"/>
    </source>
</evidence>
<feature type="region of interest" description="Disordered" evidence="4">
    <location>
        <begin position="450"/>
        <end position="496"/>
    </location>
</feature>
<dbReference type="Pfam" id="PF13855">
    <property type="entry name" value="LRR_8"/>
    <property type="match status" value="2"/>
</dbReference>
<evidence type="ECO:0000313" key="8">
    <source>
        <dbReference type="EMBL" id="KAK2903690.1"/>
    </source>
</evidence>
<keyword evidence="3" id="KW-0677">Repeat</keyword>
<feature type="chain" id="PRO_5041659243" description="LRRCT domain-containing protein" evidence="6">
    <location>
        <begin position="34"/>
        <end position="800"/>
    </location>
</feature>
<proteinExistence type="predicted"/>
<dbReference type="Proteomes" id="UP001187343">
    <property type="component" value="Unassembled WGS sequence"/>
</dbReference>
<feature type="transmembrane region" description="Helical" evidence="5">
    <location>
        <begin position="319"/>
        <end position="339"/>
    </location>
</feature>
<dbReference type="GO" id="GO:0003334">
    <property type="term" value="P:keratinocyte development"/>
    <property type="evidence" value="ECO:0007669"/>
    <property type="project" value="InterPro"/>
</dbReference>
<keyword evidence="2 6" id="KW-0732">Signal</keyword>
<dbReference type="SMART" id="SM00369">
    <property type="entry name" value="LRR_TYP"/>
    <property type="match status" value="5"/>
</dbReference>
<name>A0AA88Q918_9TELE</name>
<dbReference type="GO" id="GO:0010482">
    <property type="term" value="P:regulation of epidermal cell division"/>
    <property type="evidence" value="ECO:0007669"/>
    <property type="project" value="TreeGrafter"/>
</dbReference>
<keyword evidence="5" id="KW-0812">Transmembrane</keyword>
<feature type="region of interest" description="Disordered" evidence="4">
    <location>
        <begin position="539"/>
        <end position="582"/>
    </location>
</feature>
<keyword evidence="5" id="KW-1133">Transmembrane helix</keyword>
<dbReference type="InterPro" id="IPR000483">
    <property type="entry name" value="Cys-rich_flank_reg_C"/>
</dbReference>
<dbReference type="InterPro" id="IPR032675">
    <property type="entry name" value="LRR_dom_sf"/>
</dbReference>
<organism evidence="8 9">
    <name type="scientific">Cirrhinus molitorella</name>
    <name type="common">mud carp</name>
    <dbReference type="NCBI Taxonomy" id="172907"/>
    <lineage>
        <taxon>Eukaryota</taxon>
        <taxon>Metazoa</taxon>
        <taxon>Chordata</taxon>
        <taxon>Craniata</taxon>
        <taxon>Vertebrata</taxon>
        <taxon>Euteleostomi</taxon>
        <taxon>Actinopterygii</taxon>
        <taxon>Neopterygii</taxon>
        <taxon>Teleostei</taxon>
        <taxon>Ostariophysi</taxon>
        <taxon>Cypriniformes</taxon>
        <taxon>Cyprinidae</taxon>
        <taxon>Labeoninae</taxon>
        <taxon>Labeonini</taxon>
        <taxon>Cirrhinus</taxon>
    </lineage>
</organism>
<feature type="compositionally biased region" description="Polar residues" evidence="4">
    <location>
        <begin position="784"/>
        <end position="794"/>
    </location>
</feature>
<evidence type="ECO:0000256" key="5">
    <source>
        <dbReference type="SAM" id="Phobius"/>
    </source>
</evidence>
<keyword evidence="9" id="KW-1185">Reference proteome</keyword>
<comment type="caution">
    <text evidence="8">The sequence shown here is derived from an EMBL/GenBank/DDBJ whole genome shotgun (WGS) entry which is preliminary data.</text>
</comment>
<keyword evidence="1" id="KW-0433">Leucine-rich repeat</keyword>
<feature type="signal peptide" evidence="6">
    <location>
        <begin position="1"/>
        <end position="33"/>
    </location>
</feature>
<dbReference type="SMART" id="SM00082">
    <property type="entry name" value="LRRCT"/>
    <property type="match status" value="1"/>
</dbReference>
<reference evidence="8" key="1">
    <citation type="submission" date="2023-08" db="EMBL/GenBank/DDBJ databases">
        <title>Chromosome-level Genome Assembly of mud carp (Cirrhinus molitorella).</title>
        <authorList>
            <person name="Liu H."/>
        </authorList>
    </citation>
    <scope>NUCLEOTIDE SEQUENCE</scope>
    <source>
        <strain evidence="8">Prfri</strain>
        <tissue evidence="8">Muscle</tissue>
    </source>
</reference>
<dbReference type="Pfam" id="PF15551">
    <property type="entry name" value="DUF4656"/>
    <property type="match status" value="1"/>
</dbReference>
<dbReference type="GO" id="GO:0030054">
    <property type="term" value="C:cell junction"/>
    <property type="evidence" value="ECO:0007669"/>
    <property type="project" value="TreeGrafter"/>
</dbReference>
<gene>
    <name evidence="8" type="ORF">Q8A67_008403</name>
</gene>
<sequence length="800" mass="88555">MLRTVSASVWMMPPPAVSLTLVCAMLCVSACVALCPPRCECSEAQRTVRCASAALLRVPAAIPSDTSSLIITGNAIHRLDHSAFSELQNVTHLNLSDNGIMEIGSHAFSSLLTLRSLILNNNQLVLIHPEAFSVPSSPLQELSLRSSLYNYTSLTDLITALRWGELTNLLRLDLSGNRLVLLPPGMFAPLPNLQHLHLRNNSLVAIYNSTFSGVEQLVELDLTANAFRTISDEGLHELERLGRVRLLLGQNPYVCTCEAQEFANWLNGSKVRVGDVQRLYCEFPAALREVPLRGLGAQALGCYGTAREDIADLSLQTSYVFLGLVLGFVGMVFLLVVYLNRKGIKKWITDIHEACRDVLEGYHYRYEIDSDPRLGRVSHGQQGRPRMDQRSRITQIPSDIDEVEAITRQEEHISHSGYFRDLERLEVALKTTEDFIRAYAVLNSRTYSKDSNTSQETYKENYSEQPRSIDSQFPRKTHPHYANGRGSETLGFIPGSADSPQGTQACGSCASLGWSGCKALLCCILTCGLYGSRKPCLPANESSTDNPLKAEPEPRKPNGLALSNPTCGVSLEPSKPRQLPSSGSFRYGDVYFAGKKVEYPVNSEAPPRRTRMAGKGDNNQRPISNTSIYSREDLDLDDLDDGGTDIDSLITKKLLELYKMHQIEQLAKCTSDVSFSRKTIEISDLINSIAQDYNLEEQEAECRLVHGVIRISTRHKSSKGYKSKDYKSHDAMQHTNGRRDGTLPDSGNETMTFTFSDGEPEVLVSELTPSDELARKMRGHSGKNYYSSSATDSSGAPLLR</sequence>
<accession>A0AA88Q918</accession>
<evidence type="ECO:0000259" key="7">
    <source>
        <dbReference type="SMART" id="SM00082"/>
    </source>
</evidence>
<evidence type="ECO:0000256" key="1">
    <source>
        <dbReference type="ARBA" id="ARBA00022614"/>
    </source>
</evidence>
<dbReference type="PANTHER" id="PTHR35085:SF1">
    <property type="entry name" value="KERATINOCYTE DIFFERENTIATION FACTOR 1"/>
    <property type="match status" value="1"/>
</dbReference>
<dbReference type="InterPro" id="IPR003591">
    <property type="entry name" value="Leu-rich_rpt_typical-subtyp"/>
</dbReference>
<evidence type="ECO:0000256" key="2">
    <source>
        <dbReference type="ARBA" id="ARBA00022729"/>
    </source>
</evidence>
<feature type="compositionally biased region" description="Polar residues" evidence="4">
    <location>
        <begin position="745"/>
        <end position="755"/>
    </location>
</feature>
<dbReference type="AlphaFoldDB" id="A0AA88Q918"/>
<evidence type="ECO:0000256" key="4">
    <source>
        <dbReference type="SAM" id="MobiDB-lite"/>
    </source>
</evidence>
<evidence type="ECO:0000256" key="3">
    <source>
        <dbReference type="ARBA" id="ARBA00022737"/>
    </source>
</evidence>
<feature type="domain" description="LRRCT" evidence="7">
    <location>
        <begin position="251"/>
        <end position="303"/>
    </location>
</feature>
<protein>
    <recommendedName>
        <fullName evidence="7">LRRCT domain-containing protein</fullName>
    </recommendedName>
</protein>
<dbReference type="Gene3D" id="3.80.10.10">
    <property type="entry name" value="Ribonuclease Inhibitor"/>
    <property type="match status" value="1"/>
</dbReference>
<dbReference type="Pfam" id="PF00560">
    <property type="entry name" value="LRR_1"/>
    <property type="match status" value="1"/>
</dbReference>
<dbReference type="PANTHER" id="PTHR35085">
    <property type="entry name" value="KERATINOCYTE DIFFERENTIATION FACTOR 1"/>
    <property type="match status" value="1"/>
</dbReference>
<evidence type="ECO:0000256" key="6">
    <source>
        <dbReference type="SAM" id="SignalP"/>
    </source>
</evidence>
<dbReference type="EMBL" id="JAUYZG010000007">
    <property type="protein sequence ID" value="KAK2903690.1"/>
    <property type="molecule type" value="Genomic_DNA"/>
</dbReference>